<evidence type="ECO:0000313" key="3">
    <source>
        <dbReference type="Proteomes" id="UP000326500"/>
    </source>
</evidence>
<protein>
    <recommendedName>
        <fullName evidence="1">DUF7123 domain-containing protein</fullName>
    </recommendedName>
</protein>
<gene>
    <name evidence="2" type="ORF">SAMN04488571_103214</name>
</gene>
<evidence type="ECO:0000259" key="1">
    <source>
        <dbReference type="Pfam" id="PF23438"/>
    </source>
</evidence>
<dbReference type="InterPro" id="IPR055547">
    <property type="entry name" value="DUF7123"/>
</dbReference>
<sequence length="85" mass="9793">MEMSTKDRIKEKYSDTQRKILHHLKSGLKAGKSYFKSKYIATDLGLSAKEVGINLAILSEICDELDIRRWSYSNSTTWRVTPRPS</sequence>
<keyword evidence="3" id="KW-1185">Reference proteome</keyword>
<proteinExistence type="predicted"/>
<dbReference type="Proteomes" id="UP000326500">
    <property type="component" value="Unassembled WGS sequence"/>
</dbReference>
<organism evidence="2 3">
    <name type="scientific">Methanoculleus thermophilus</name>
    <dbReference type="NCBI Taxonomy" id="2200"/>
    <lineage>
        <taxon>Archaea</taxon>
        <taxon>Methanobacteriati</taxon>
        <taxon>Methanobacteriota</taxon>
        <taxon>Stenosarchaea group</taxon>
        <taxon>Methanomicrobia</taxon>
        <taxon>Methanomicrobiales</taxon>
        <taxon>Methanomicrobiaceae</taxon>
        <taxon>Methanoculleus</taxon>
    </lineage>
</organism>
<accession>A0A1G8YUS6</accession>
<feature type="domain" description="DUF7123" evidence="1">
    <location>
        <begin position="3"/>
        <end position="82"/>
    </location>
</feature>
<dbReference type="EMBL" id="FNFT01000003">
    <property type="protein sequence ID" value="SDK06497.1"/>
    <property type="molecule type" value="Genomic_DNA"/>
</dbReference>
<dbReference type="AlphaFoldDB" id="A0A1G8YUS6"/>
<reference evidence="2 3" key="1">
    <citation type="submission" date="2016-10" db="EMBL/GenBank/DDBJ databases">
        <authorList>
            <person name="Varghese N."/>
            <person name="Submissions S."/>
        </authorList>
    </citation>
    <scope>NUCLEOTIDE SEQUENCE [LARGE SCALE GENOMIC DNA]</scope>
    <source>
        <strain evidence="2 3">DSM 2373</strain>
    </source>
</reference>
<dbReference type="Pfam" id="PF23438">
    <property type="entry name" value="DUF7123"/>
    <property type="match status" value="1"/>
</dbReference>
<evidence type="ECO:0000313" key="2">
    <source>
        <dbReference type="EMBL" id="SDK06497.1"/>
    </source>
</evidence>
<dbReference type="STRING" id="2200.GCA_001571405_00082"/>
<name>A0A1G8YUS6_9EURY</name>